<evidence type="ECO:0000256" key="1">
    <source>
        <dbReference type="ARBA" id="ARBA00003416"/>
    </source>
</evidence>
<feature type="transmembrane region" description="Helical" evidence="7">
    <location>
        <begin position="6"/>
        <end position="24"/>
    </location>
</feature>
<dbReference type="Pfam" id="PF02646">
    <property type="entry name" value="RmuC"/>
    <property type="match status" value="1"/>
</dbReference>
<comment type="similarity">
    <text evidence="2">Belongs to the RmuC family.</text>
</comment>
<dbReference type="PANTHER" id="PTHR30563:SF0">
    <property type="entry name" value="DNA RECOMBINATION PROTEIN RMUC"/>
    <property type="match status" value="1"/>
</dbReference>
<gene>
    <name evidence="8" type="ORF">2065</name>
</gene>
<comment type="function">
    <text evidence="1">Involved in DNA recombination.</text>
</comment>
<evidence type="ECO:0000256" key="6">
    <source>
        <dbReference type="SAM" id="MobiDB-lite"/>
    </source>
</evidence>
<dbReference type="STRING" id="690567.2065"/>
<sequence length="441" mass="49727">MNGPGIILNVVILLLVLALIVMQIRSVRKNQELKDRLGALERIQAGLAAQITTEIAALSNQENMNAKNAREETGTSFMRFQNSILARMSDIAGLQKSELEIFSRQLSSLIQTTEDRLDKMRATVENQLKFLQEDNHQKLEQMRATVDEKLHDSLEKRLGESFQLVSERLEMVHQGLGEMQTLAVGVGDLKKVLSNVKTRGIWGEIQLEAILEEILTPDQFATNVATRPGSNERVEFAVKLPGKHSEEGYIWLPIDAKFPQEDYLRLMDATLEGNLSLAEEAAKHLVNRIKQEAKNIRDKYVEPPHTTDFGIMFLPTESLYAEVVKQADLLSVLQRDYRVIVTGPSTMAALLNSLAIGFRTMAIEKRSSEVWQLLGAVKTEFTKFGEILDKTRKKLDEASSSLETASRKSRTIERRLKQVQEIPAQDDQKMTGLENLEDELA</sequence>
<dbReference type="AlphaFoldDB" id="A0A0E4C957"/>
<evidence type="ECO:0000256" key="5">
    <source>
        <dbReference type="SAM" id="Coils"/>
    </source>
</evidence>
<keyword evidence="7" id="KW-0812">Transmembrane</keyword>
<dbReference type="GO" id="GO:0006310">
    <property type="term" value="P:DNA recombination"/>
    <property type="evidence" value="ECO:0007669"/>
    <property type="project" value="UniProtKB-KW"/>
</dbReference>
<evidence type="ECO:0000256" key="3">
    <source>
        <dbReference type="ARBA" id="ARBA00023054"/>
    </source>
</evidence>
<feature type="coiled-coil region" evidence="5">
    <location>
        <begin position="114"/>
        <end position="141"/>
    </location>
</feature>
<feature type="region of interest" description="Disordered" evidence="6">
    <location>
        <begin position="418"/>
        <end position="441"/>
    </location>
</feature>
<protein>
    <submittedName>
        <fullName evidence="8">DNA recombination RmuC</fullName>
    </submittedName>
</protein>
<keyword evidence="4" id="KW-0233">DNA recombination</keyword>
<evidence type="ECO:0000313" key="9">
    <source>
        <dbReference type="Proteomes" id="UP000045545"/>
    </source>
</evidence>
<keyword evidence="7" id="KW-0472">Membrane</keyword>
<evidence type="ECO:0000256" key="2">
    <source>
        <dbReference type="ARBA" id="ARBA00009840"/>
    </source>
</evidence>
<evidence type="ECO:0000256" key="7">
    <source>
        <dbReference type="SAM" id="Phobius"/>
    </source>
</evidence>
<name>A0A0E4C957_9FIRM</name>
<keyword evidence="3 5" id="KW-0175">Coiled coil</keyword>
<accession>A0A0E4C957</accession>
<dbReference type="PANTHER" id="PTHR30563">
    <property type="entry name" value="DNA RECOMBINATION PROTEIN RMUC"/>
    <property type="match status" value="1"/>
</dbReference>
<keyword evidence="9" id="KW-1185">Reference proteome</keyword>
<dbReference type="EMBL" id="CGIH01000032">
    <property type="protein sequence ID" value="CFX86471.1"/>
    <property type="molecule type" value="Genomic_DNA"/>
</dbReference>
<organism evidence="8 9">
    <name type="scientific">Syntrophomonas zehnderi OL-4</name>
    <dbReference type="NCBI Taxonomy" id="690567"/>
    <lineage>
        <taxon>Bacteria</taxon>
        <taxon>Bacillati</taxon>
        <taxon>Bacillota</taxon>
        <taxon>Clostridia</taxon>
        <taxon>Eubacteriales</taxon>
        <taxon>Syntrophomonadaceae</taxon>
        <taxon>Syntrophomonas</taxon>
    </lineage>
</organism>
<evidence type="ECO:0000313" key="8">
    <source>
        <dbReference type="EMBL" id="CFX86471.1"/>
    </source>
</evidence>
<evidence type="ECO:0000256" key="4">
    <source>
        <dbReference type="ARBA" id="ARBA00023172"/>
    </source>
</evidence>
<keyword evidence="7" id="KW-1133">Transmembrane helix</keyword>
<reference evidence="8 9" key="1">
    <citation type="submission" date="2015-03" db="EMBL/GenBank/DDBJ databases">
        <authorList>
            <person name="Murphy D."/>
        </authorList>
    </citation>
    <scope>NUCLEOTIDE SEQUENCE [LARGE SCALE GENOMIC DNA]</scope>
    <source>
        <strain evidence="8 9">OL-4</strain>
    </source>
</reference>
<dbReference type="InterPro" id="IPR003798">
    <property type="entry name" value="DNA_recombination_RmuC"/>
</dbReference>
<dbReference type="Proteomes" id="UP000045545">
    <property type="component" value="Unassembled WGS sequence"/>
</dbReference>
<proteinExistence type="inferred from homology"/>
<dbReference type="RefSeq" id="WP_046498503.1">
    <property type="nucleotide sequence ID" value="NZ_CGIH01000032.1"/>
</dbReference>